<gene>
    <name evidence="3" type="ORF">UT18_C0021G0009</name>
</gene>
<dbReference type="Proteomes" id="UP000034207">
    <property type="component" value="Unassembled WGS sequence"/>
</dbReference>
<evidence type="ECO:0000256" key="1">
    <source>
        <dbReference type="SAM" id="Phobius"/>
    </source>
</evidence>
<keyword evidence="1" id="KW-1133">Transmembrane helix</keyword>
<keyword evidence="1" id="KW-0472">Membrane</keyword>
<feature type="domain" description="Transglutaminase-like" evidence="2">
    <location>
        <begin position="157"/>
        <end position="243"/>
    </location>
</feature>
<evidence type="ECO:0000259" key="2">
    <source>
        <dbReference type="Pfam" id="PF04473"/>
    </source>
</evidence>
<evidence type="ECO:0000313" key="3">
    <source>
        <dbReference type="EMBL" id="KKQ93385.1"/>
    </source>
</evidence>
<proteinExistence type="predicted"/>
<comment type="caution">
    <text evidence="3">The sequence shown here is derived from an EMBL/GenBank/DDBJ whole genome shotgun (WGS) entry which is preliminary data.</text>
</comment>
<dbReference type="InterPro" id="IPR007562">
    <property type="entry name" value="Transglutaminase-like_domain"/>
</dbReference>
<dbReference type="STRING" id="1618345.UT18_C0021G0009"/>
<dbReference type="AlphaFoldDB" id="A0A0G0LZD0"/>
<keyword evidence="1" id="KW-0812">Transmembrane</keyword>
<dbReference type="Pfam" id="PF04473">
    <property type="entry name" value="DUF553"/>
    <property type="match status" value="1"/>
</dbReference>
<name>A0A0G0LZD0_UNCC2</name>
<organism evidence="3 4">
    <name type="scientific">candidate division CPR2 bacterium GW2011_GWC2_39_10</name>
    <dbReference type="NCBI Taxonomy" id="1618345"/>
    <lineage>
        <taxon>Bacteria</taxon>
        <taxon>Bacteria division CPR2</taxon>
    </lineage>
</organism>
<accession>A0A0G0LZD0</accession>
<evidence type="ECO:0000313" key="4">
    <source>
        <dbReference type="Proteomes" id="UP000034207"/>
    </source>
</evidence>
<protein>
    <recommendedName>
        <fullName evidence="2">Transglutaminase-like domain-containing protein</fullName>
    </recommendedName>
</protein>
<dbReference type="EMBL" id="LBVV01000021">
    <property type="protein sequence ID" value="KKQ93385.1"/>
    <property type="molecule type" value="Genomic_DNA"/>
</dbReference>
<feature type="transmembrane region" description="Helical" evidence="1">
    <location>
        <begin position="33"/>
        <end position="53"/>
    </location>
</feature>
<reference evidence="3 4" key="1">
    <citation type="journal article" date="2015" name="Nature">
        <title>rRNA introns, odd ribosomes, and small enigmatic genomes across a large radiation of phyla.</title>
        <authorList>
            <person name="Brown C.T."/>
            <person name="Hug L.A."/>
            <person name="Thomas B.C."/>
            <person name="Sharon I."/>
            <person name="Castelle C.J."/>
            <person name="Singh A."/>
            <person name="Wilkins M.J."/>
            <person name="Williams K.H."/>
            <person name="Banfield J.F."/>
        </authorList>
    </citation>
    <scope>NUCLEOTIDE SEQUENCE [LARGE SCALE GENOMIC DNA]</scope>
</reference>
<sequence>MPESEEEKNNYPNIDGNLVYEKSARRIGFGFKLFVFVFASLITLVIVASYAPVGELVRQVASVGRSFPEANDPKKITLSCNYKGQNVSISETLHGSVYSYYGGDPEKNNLNRANNYAGYVFSYPEDKTIATLATDIKSKGQSMNLTGDETLDLALCLVQAIPYDDAKAELILSHGVGDSVSFVEDKKMAGRFPYETLYDNKGICTDKSYLASSLIKEFGYGSVIYVFDEDRHMAVGIKTPSTYSSFNSGYSFIETTNIGYKVGQLPLIDTKSGLAGKLDINFSENDYKASGSGNIKAIPEIKEGNISNPSETVKISDGKEYERIVELTKRQERIRQIIASLGDLSKKATDLKPQLESQKPSVEVAQANLSKAQQTLTNAESKYKQNPTQENYSAYEQAYSAYKTTYNSTTYTVNQYNALVNNYNYQIDQFNKLVNEYNILIKLD</sequence>